<name>A0ABN1IUD7_9GAMM</name>
<feature type="domain" description="Lcl C-terminal" evidence="1">
    <location>
        <begin position="13"/>
        <end position="126"/>
    </location>
</feature>
<organism evidence="2 3">
    <name type="scientific">Dokdonella soli</name>
    <dbReference type="NCBI Taxonomy" id="529810"/>
    <lineage>
        <taxon>Bacteria</taxon>
        <taxon>Pseudomonadati</taxon>
        <taxon>Pseudomonadota</taxon>
        <taxon>Gammaproteobacteria</taxon>
        <taxon>Lysobacterales</taxon>
        <taxon>Rhodanobacteraceae</taxon>
        <taxon>Dokdonella</taxon>
    </lineage>
</organism>
<gene>
    <name evidence="2" type="ORF">GCM10009105_31970</name>
</gene>
<keyword evidence="3" id="KW-1185">Reference proteome</keyword>
<dbReference type="PANTHER" id="PTHR35812:SF1">
    <property type="entry name" value="LIPOPROTEIN"/>
    <property type="match status" value="1"/>
</dbReference>
<dbReference type="Pfam" id="PF07603">
    <property type="entry name" value="Lcl_C"/>
    <property type="match status" value="1"/>
</dbReference>
<protein>
    <recommendedName>
        <fullName evidence="1">Lcl C-terminal domain-containing protein</fullName>
    </recommendedName>
</protein>
<dbReference type="InterPro" id="IPR011460">
    <property type="entry name" value="Lcl_C"/>
</dbReference>
<dbReference type="EMBL" id="BAAAEU010000024">
    <property type="protein sequence ID" value="GAA0721543.1"/>
    <property type="molecule type" value="Genomic_DNA"/>
</dbReference>
<evidence type="ECO:0000313" key="3">
    <source>
        <dbReference type="Proteomes" id="UP001501523"/>
    </source>
</evidence>
<accession>A0ABN1IUD7</accession>
<proteinExistence type="predicted"/>
<sequence>MSRFSIPEATDAGIVLDSSAGLMWSAADVGDDEMTWQEATDACAKLNLGGFTDWRLPTVEELFPLADRSRYSPAIDTAFFPTCKSDWYWTASPVASNPDDAWIVGFDYGGAYLYYRGFQCRVRAVRSVARASQ</sequence>
<dbReference type="PANTHER" id="PTHR35812">
    <property type="entry name" value="LIPOPROTEIN"/>
    <property type="match status" value="1"/>
</dbReference>
<evidence type="ECO:0000259" key="1">
    <source>
        <dbReference type="Pfam" id="PF07603"/>
    </source>
</evidence>
<evidence type="ECO:0000313" key="2">
    <source>
        <dbReference type="EMBL" id="GAA0721543.1"/>
    </source>
</evidence>
<comment type="caution">
    <text evidence="2">The sequence shown here is derived from an EMBL/GenBank/DDBJ whole genome shotgun (WGS) entry which is preliminary data.</text>
</comment>
<dbReference type="RefSeq" id="WP_343792935.1">
    <property type="nucleotide sequence ID" value="NZ_BAAAEU010000024.1"/>
</dbReference>
<reference evidence="2 3" key="1">
    <citation type="journal article" date="2019" name="Int. J. Syst. Evol. Microbiol.">
        <title>The Global Catalogue of Microorganisms (GCM) 10K type strain sequencing project: providing services to taxonomists for standard genome sequencing and annotation.</title>
        <authorList>
            <consortium name="The Broad Institute Genomics Platform"/>
            <consortium name="The Broad Institute Genome Sequencing Center for Infectious Disease"/>
            <person name="Wu L."/>
            <person name="Ma J."/>
        </authorList>
    </citation>
    <scope>NUCLEOTIDE SEQUENCE [LARGE SCALE GENOMIC DNA]</scope>
    <source>
        <strain evidence="2 3">JCM 15421</strain>
    </source>
</reference>
<dbReference type="Proteomes" id="UP001501523">
    <property type="component" value="Unassembled WGS sequence"/>
</dbReference>